<dbReference type="PANTHER" id="PTHR30007">
    <property type="entry name" value="PHP DOMAIN PROTEIN"/>
    <property type="match status" value="1"/>
</dbReference>
<dbReference type="GO" id="GO:0006313">
    <property type="term" value="P:DNA transposition"/>
    <property type="evidence" value="ECO:0007669"/>
    <property type="project" value="InterPro"/>
</dbReference>
<dbReference type="InterPro" id="IPR002559">
    <property type="entry name" value="Transposase_11"/>
</dbReference>
<dbReference type="EMBL" id="SMKW01000151">
    <property type="protein sequence ID" value="TDD34013.1"/>
    <property type="molecule type" value="Genomic_DNA"/>
</dbReference>
<evidence type="ECO:0000313" key="2">
    <source>
        <dbReference type="EMBL" id="TDD34013.1"/>
    </source>
</evidence>
<protein>
    <submittedName>
        <fullName evidence="2">IS4/IS5 family transposase</fullName>
    </submittedName>
</protein>
<dbReference type="GO" id="GO:0004803">
    <property type="term" value="F:transposase activity"/>
    <property type="evidence" value="ECO:0007669"/>
    <property type="project" value="InterPro"/>
</dbReference>
<accession>A0A4R4XS19</accession>
<keyword evidence="3" id="KW-1185">Reference proteome</keyword>
<comment type="caution">
    <text evidence="2">The sequence shown here is derived from an EMBL/GenBank/DDBJ whole genome shotgun (WGS) entry which is preliminary data.</text>
</comment>
<evidence type="ECO:0000313" key="3">
    <source>
        <dbReference type="Proteomes" id="UP000294947"/>
    </source>
</evidence>
<reference evidence="2 3" key="1">
    <citation type="submission" date="2019-03" db="EMBL/GenBank/DDBJ databases">
        <title>Draft genome sequences of novel Actinobacteria.</title>
        <authorList>
            <person name="Sahin N."/>
            <person name="Ay H."/>
            <person name="Saygin H."/>
        </authorList>
    </citation>
    <scope>NUCLEOTIDE SEQUENCE [LARGE SCALE GENOMIC DNA]</scope>
    <source>
        <strain evidence="2 3">7K502</strain>
    </source>
</reference>
<evidence type="ECO:0000259" key="1">
    <source>
        <dbReference type="Pfam" id="PF01609"/>
    </source>
</evidence>
<sequence>MYSSEDVARSENFPVRTNLVRCPFPVTMIVDSQSVKGAETVGKDSRGWDEAKKINGRKRHIAVDTKGLPVMVMVSPHPQPPPCSASFTATE</sequence>
<organism evidence="2 3">
    <name type="scientific">Saccharopolyspora elongata</name>
    <dbReference type="NCBI Taxonomy" id="2530387"/>
    <lineage>
        <taxon>Bacteria</taxon>
        <taxon>Bacillati</taxon>
        <taxon>Actinomycetota</taxon>
        <taxon>Actinomycetes</taxon>
        <taxon>Pseudonocardiales</taxon>
        <taxon>Pseudonocardiaceae</taxon>
        <taxon>Saccharopolyspora</taxon>
    </lineage>
</organism>
<dbReference type="GO" id="GO:0003677">
    <property type="term" value="F:DNA binding"/>
    <property type="evidence" value="ECO:0007669"/>
    <property type="project" value="InterPro"/>
</dbReference>
<gene>
    <name evidence="2" type="ORF">E1288_44915</name>
</gene>
<name>A0A4R4XS19_9PSEU</name>
<dbReference type="AlphaFoldDB" id="A0A4R4XS19"/>
<dbReference type="OrthoDB" id="4559615at2"/>
<dbReference type="Proteomes" id="UP000294947">
    <property type="component" value="Unassembled WGS sequence"/>
</dbReference>
<dbReference type="Pfam" id="PF01609">
    <property type="entry name" value="DDE_Tnp_1"/>
    <property type="match status" value="1"/>
</dbReference>
<dbReference type="PANTHER" id="PTHR30007:SF0">
    <property type="entry name" value="TRANSPOSASE"/>
    <property type="match status" value="1"/>
</dbReference>
<proteinExistence type="predicted"/>
<feature type="domain" description="Transposase IS4-like" evidence="1">
    <location>
        <begin position="25"/>
        <end position="76"/>
    </location>
</feature>